<sequence length="289" mass="31985">MSSPDQAPPPAPDDDDYSPEPAPPGSTPSRVDPAEAGPTQPTPTEPTAFEPYVPDPALDELVCSELARRTELIAAQARVIAHAQARQAEFLVDLQGWSEDPQVSSRLHGNPESIRLADVNAATLTQDQARAAAYSRWEDRDVARRTIVSETACLLRVAERTVERMMEQSLWLMSAPATFDALSTGQISYRHATALVDQMRTLPTDDQEAFEQAVLPAAKTLPVGRFTDKARRVREKQHPESIITRNKNALAERRSYWEAAPDGMGWLHWYGTAHDTKAAYDRINTMAVT</sequence>
<protein>
    <recommendedName>
        <fullName evidence="4">DUF222 domain-containing protein</fullName>
    </recommendedName>
</protein>
<evidence type="ECO:0000313" key="3">
    <source>
        <dbReference type="Proteomes" id="UP000297907"/>
    </source>
</evidence>
<organism evidence="2 3">
    <name type="scientific">Cryobacterium adonitolivorans</name>
    <dbReference type="NCBI Taxonomy" id="1259189"/>
    <lineage>
        <taxon>Bacteria</taxon>
        <taxon>Bacillati</taxon>
        <taxon>Actinomycetota</taxon>
        <taxon>Actinomycetes</taxon>
        <taxon>Micrococcales</taxon>
        <taxon>Microbacteriaceae</taxon>
        <taxon>Cryobacterium</taxon>
    </lineage>
</organism>
<accession>A0A4R8W7G5</accession>
<feature type="region of interest" description="Disordered" evidence="1">
    <location>
        <begin position="1"/>
        <end position="53"/>
    </location>
</feature>
<reference evidence="2 3" key="1">
    <citation type="submission" date="2019-03" db="EMBL/GenBank/DDBJ databases">
        <title>Genomics of glacier-inhabiting Cryobacterium strains.</title>
        <authorList>
            <person name="Liu Q."/>
            <person name="Xin Y.-H."/>
        </authorList>
    </citation>
    <scope>NUCLEOTIDE SEQUENCE [LARGE SCALE GENOMIC DNA]</scope>
    <source>
        <strain evidence="2 3">RHLS22-1</strain>
    </source>
</reference>
<dbReference type="AlphaFoldDB" id="A0A4R8W7G5"/>
<evidence type="ECO:0000256" key="1">
    <source>
        <dbReference type="SAM" id="MobiDB-lite"/>
    </source>
</evidence>
<dbReference type="EMBL" id="SOFL01000016">
    <property type="protein sequence ID" value="TFC04115.1"/>
    <property type="molecule type" value="Genomic_DNA"/>
</dbReference>
<comment type="caution">
    <text evidence="2">The sequence shown here is derived from an EMBL/GenBank/DDBJ whole genome shotgun (WGS) entry which is preliminary data.</text>
</comment>
<dbReference type="Proteomes" id="UP000297907">
    <property type="component" value="Unassembled WGS sequence"/>
</dbReference>
<proteinExistence type="predicted"/>
<evidence type="ECO:0000313" key="2">
    <source>
        <dbReference type="EMBL" id="TFC04115.1"/>
    </source>
</evidence>
<feature type="non-terminal residue" evidence="2">
    <location>
        <position position="289"/>
    </location>
</feature>
<gene>
    <name evidence="2" type="ORF">E3O42_05850</name>
</gene>
<keyword evidence="3" id="KW-1185">Reference proteome</keyword>
<name>A0A4R8W7G5_9MICO</name>
<evidence type="ECO:0008006" key="4">
    <source>
        <dbReference type="Google" id="ProtNLM"/>
    </source>
</evidence>
<feature type="compositionally biased region" description="Pro residues" evidence="1">
    <location>
        <begin position="1"/>
        <end position="11"/>
    </location>
</feature>